<dbReference type="InterPro" id="IPR022221">
    <property type="entry name" value="TypeIII_RM_meth"/>
</dbReference>
<dbReference type="PROSITE" id="PS00092">
    <property type="entry name" value="N6_MTASE"/>
    <property type="match status" value="1"/>
</dbReference>
<dbReference type="GO" id="GO:0003677">
    <property type="term" value="F:DNA binding"/>
    <property type="evidence" value="ECO:0007669"/>
    <property type="project" value="InterPro"/>
</dbReference>
<evidence type="ECO:0000256" key="3">
    <source>
        <dbReference type="ARBA" id="ARBA00022679"/>
    </source>
</evidence>
<evidence type="ECO:0000313" key="8">
    <source>
        <dbReference type="EMBL" id="RSJ99333.1"/>
    </source>
</evidence>
<reference evidence="8 9" key="1">
    <citation type="submission" date="2018-11" db="EMBL/GenBank/DDBJ databases">
        <title>Species Designations Belie Phenotypic and Genotypic Heterogeneity in Oral Streptococci.</title>
        <authorList>
            <person name="Velsko I."/>
        </authorList>
    </citation>
    <scope>NUCLEOTIDE SEQUENCE [LARGE SCALE GENOMIC DNA]</scope>
    <source>
        <strain evidence="8 9">BCC08</strain>
    </source>
</reference>
<dbReference type="Pfam" id="PF01555">
    <property type="entry name" value="N6_N4_Mtase"/>
    <property type="match status" value="1"/>
</dbReference>
<sequence length="635" mass="73554">MKHELEQIFSKNPKFLVDGVLNKNKLAELARQYSPDLLNQLMSNEKMANHFFSKLQNGVLVFKKDIFLQFLNNKEFLPDSFTAYKTKIGLGTPDRNYLSENKEVVLNFPYKDCVLEGGQTKDDVKRQEIFFNETLAPAEINRLLDEKVLSNFKRYDKDGEHEIEELKDTDNLIIKGNNLLALHSLKKRFAGKVKLIYIDPPYNTGSDSFNYNDNFNHSTWLTFMKNRLEVARELLSDEGVIFLSIDRNEFAELKVLLDEIFRDGYQGTVINISAPNGRDYGNFAQTHDYIHIYSKNRDKVVLNQLEAEKDKFKKQDSLGSYYLHPLFNSNSAFHSENRPNLYYPFYISGDCDSDGYYSLSVIRDEQHTIEVYPPKSQTDGTQFVWRWGKEKATNQKYDLVAQKKTDGTYRIAQKMRPKKQIARTVWSETSFTNRRGTEELQLLFGEKVFSFPKPENLIKRIIEIATNEGDIVLDYHLGSGTTAAVAHKMNRQYIGIEQMDYIETVSVERLKKVIDGEQGGISKDVNWTGGGSFVYAELKNDAQDFKNAVLEAREPETLSQLFEQAKKSSFLSYRVDPKKLKKSEFEKFSLAEQKQVLLELVDNNNLYVNYSEIEDSDYGISLEEKKLNRDFYGEE</sequence>
<dbReference type="InterPro" id="IPR002052">
    <property type="entry name" value="DNA_methylase_N6_adenine_CS"/>
</dbReference>
<feature type="domain" description="DNA methylase N-4/N-6" evidence="6">
    <location>
        <begin position="193"/>
        <end position="504"/>
    </location>
</feature>
<dbReference type="Gene3D" id="3.40.50.150">
    <property type="entry name" value="Vaccinia Virus protein VP39"/>
    <property type="match status" value="1"/>
</dbReference>
<dbReference type="InterPro" id="IPR002295">
    <property type="entry name" value="N4/N6-MTase_EcoPI_Mod-like"/>
</dbReference>
<dbReference type="Proteomes" id="UP000277773">
    <property type="component" value="Unassembled WGS sequence"/>
</dbReference>
<dbReference type="Pfam" id="PF12564">
    <property type="entry name" value="TypeIII_RM_meth"/>
    <property type="match status" value="1"/>
</dbReference>
<name>A0A428HU17_STRMT</name>
<dbReference type="GO" id="GO:0008170">
    <property type="term" value="F:N-methyltransferase activity"/>
    <property type="evidence" value="ECO:0007669"/>
    <property type="project" value="InterPro"/>
</dbReference>
<protein>
    <submittedName>
        <fullName evidence="8">Modification methylase MboII</fullName>
        <ecNumber evidence="8">2.1.1.72</ecNumber>
    </submittedName>
</protein>
<dbReference type="SUPFAM" id="SSF53335">
    <property type="entry name" value="S-adenosyl-L-methionine-dependent methyltransferases"/>
    <property type="match status" value="1"/>
</dbReference>
<organism evidence="8 9">
    <name type="scientific">Streptococcus mitis</name>
    <dbReference type="NCBI Taxonomy" id="28037"/>
    <lineage>
        <taxon>Bacteria</taxon>
        <taxon>Bacillati</taxon>
        <taxon>Bacillota</taxon>
        <taxon>Bacilli</taxon>
        <taxon>Lactobacillales</taxon>
        <taxon>Streptococcaceae</taxon>
        <taxon>Streptococcus</taxon>
        <taxon>Streptococcus mitis group</taxon>
    </lineage>
</organism>
<accession>A0A428HU17</accession>
<evidence type="ECO:0000256" key="4">
    <source>
        <dbReference type="ARBA" id="ARBA00022691"/>
    </source>
</evidence>
<evidence type="ECO:0000313" key="9">
    <source>
        <dbReference type="Proteomes" id="UP000277773"/>
    </source>
</evidence>
<keyword evidence="3 8" id="KW-0808">Transferase</keyword>
<feature type="domain" description="Type III restriction/modification enzyme methylation subunit" evidence="7">
    <location>
        <begin position="35"/>
        <end position="90"/>
    </location>
</feature>
<keyword evidence="5" id="KW-0680">Restriction system</keyword>
<dbReference type="AlphaFoldDB" id="A0A428HU17"/>
<dbReference type="GO" id="GO:0009307">
    <property type="term" value="P:DNA restriction-modification system"/>
    <property type="evidence" value="ECO:0007669"/>
    <property type="project" value="UniProtKB-KW"/>
</dbReference>
<evidence type="ECO:0000256" key="2">
    <source>
        <dbReference type="ARBA" id="ARBA00022603"/>
    </source>
</evidence>
<dbReference type="PIRSF" id="PIRSF015855">
    <property type="entry name" value="TypeIII_Mtase_mKpnI"/>
    <property type="match status" value="1"/>
</dbReference>
<evidence type="ECO:0000259" key="6">
    <source>
        <dbReference type="Pfam" id="PF01555"/>
    </source>
</evidence>
<gene>
    <name evidence="8" type="primary">mboIIM</name>
    <name evidence="8" type="ORF">D8786_00155</name>
</gene>
<comment type="similarity">
    <text evidence="1">Belongs to the N(4)/N(6)-methyltransferase family.</text>
</comment>
<dbReference type="EC" id="2.1.1.72" evidence="8"/>
<keyword evidence="2 8" id="KW-0489">Methyltransferase</keyword>
<evidence type="ECO:0000259" key="7">
    <source>
        <dbReference type="Pfam" id="PF12564"/>
    </source>
</evidence>
<evidence type="ECO:0000256" key="1">
    <source>
        <dbReference type="ARBA" id="ARBA00006594"/>
    </source>
</evidence>
<dbReference type="InterPro" id="IPR029063">
    <property type="entry name" value="SAM-dependent_MTases_sf"/>
</dbReference>
<dbReference type="GO" id="GO:0009007">
    <property type="term" value="F:site-specific DNA-methyltransferase (adenine-specific) activity"/>
    <property type="evidence" value="ECO:0007669"/>
    <property type="project" value="UniProtKB-EC"/>
</dbReference>
<dbReference type="EMBL" id="RJPY01000001">
    <property type="protein sequence ID" value="RSJ99333.1"/>
    <property type="molecule type" value="Genomic_DNA"/>
</dbReference>
<evidence type="ECO:0000256" key="5">
    <source>
        <dbReference type="ARBA" id="ARBA00022747"/>
    </source>
</evidence>
<dbReference type="PRINTS" id="PR00506">
    <property type="entry name" value="D21N6MTFRASE"/>
</dbReference>
<comment type="caution">
    <text evidence="8">The sequence shown here is derived from an EMBL/GenBank/DDBJ whole genome shotgun (WGS) entry which is preliminary data.</text>
</comment>
<dbReference type="GO" id="GO:0032259">
    <property type="term" value="P:methylation"/>
    <property type="evidence" value="ECO:0007669"/>
    <property type="project" value="UniProtKB-KW"/>
</dbReference>
<dbReference type="InterPro" id="IPR002941">
    <property type="entry name" value="DNA_methylase_N4/N6"/>
</dbReference>
<keyword evidence="4" id="KW-0949">S-adenosyl-L-methionine</keyword>
<proteinExistence type="inferred from homology"/>